<evidence type="ECO:0000313" key="2">
    <source>
        <dbReference type="EMBL" id="NVP01872.1"/>
    </source>
</evidence>
<dbReference type="InterPro" id="IPR003615">
    <property type="entry name" value="HNH_nuc"/>
</dbReference>
<organism evidence="2 3">
    <name type="scientific">Photobacterium damselae subsp. damselae</name>
    <name type="common">Listonella damsela</name>
    <dbReference type="NCBI Taxonomy" id="85581"/>
    <lineage>
        <taxon>Bacteria</taxon>
        <taxon>Pseudomonadati</taxon>
        <taxon>Pseudomonadota</taxon>
        <taxon>Gammaproteobacteria</taxon>
        <taxon>Vibrionales</taxon>
        <taxon>Vibrionaceae</taxon>
        <taxon>Photobacterium</taxon>
    </lineage>
</organism>
<evidence type="ECO:0000313" key="3">
    <source>
        <dbReference type="Proteomes" id="UP000533429"/>
    </source>
</evidence>
<gene>
    <name evidence="2" type="ORF">HWA77_16785</name>
</gene>
<name>A0A850QTR1_PHODD</name>
<protein>
    <submittedName>
        <fullName evidence="2">HNH endonuclease</fullName>
    </submittedName>
</protein>
<dbReference type="Proteomes" id="UP000533429">
    <property type="component" value="Unassembled WGS sequence"/>
</dbReference>
<dbReference type="RefSeq" id="WP_138242909.1">
    <property type="nucleotide sequence ID" value="NZ_VANE01000041.1"/>
</dbReference>
<sequence>MLMSKYKEYTFIKISDLVLRVIHEDGYFRDISVGDEYKTKRNKVPVRIVALQDKYHEKECSYFFKSLPIDPNVKKGRGEDITAKHIFETLLDRKELKKLSQVEFEMMTNSTLKIVESQKTVRTAQNQFRENGLERYQRCVLSGIELPSALEAAHIQPVNGYNDNVNNCLILRRDLHHLFDQYMWSIDYKTLSAVLSLQMQKEPQYAQYHGQALLITDSVRESMIEKSRDYLNEHFKEFKKVCRNA</sequence>
<proteinExistence type="predicted"/>
<evidence type="ECO:0000259" key="1">
    <source>
        <dbReference type="Pfam" id="PF13391"/>
    </source>
</evidence>
<accession>A0A850QTR1</accession>
<keyword evidence="2" id="KW-0540">Nuclease</keyword>
<dbReference type="Pfam" id="PF13391">
    <property type="entry name" value="HNH_2"/>
    <property type="match status" value="1"/>
</dbReference>
<dbReference type="AlphaFoldDB" id="A0A850QTR1"/>
<comment type="caution">
    <text evidence="2">The sequence shown here is derived from an EMBL/GenBank/DDBJ whole genome shotgun (WGS) entry which is preliminary data.</text>
</comment>
<feature type="domain" description="HNH nuclease" evidence="1">
    <location>
        <begin position="139"/>
        <end position="187"/>
    </location>
</feature>
<reference evidence="2 3" key="1">
    <citation type="submission" date="2020-06" db="EMBL/GenBank/DDBJ databases">
        <title>Photobacterium damselae subsp. damselae comparative genomics.</title>
        <authorList>
            <person name="Osorio C.R."/>
        </authorList>
    </citation>
    <scope>NUCLEOTIDE SEQUENCE [LARGE SCALE GENOMIC DNA]</scope>
    <source>
        <strain evidence="2 3">TW250/03</strain>
    </source>
</reference>
<dbReference type="EMBL" id="JABXOR010001069">
    <property type="protein sequence ID" value="NVP01872.1"/>
    <property type="molecule type" value="Genomic_DNA"/>
</dbReference>
<keyword evidence="2" id="KW-0378">Hydrolase</keyword>
<dbReference type="GO" id="GO:0004519">
    <property type="term" value="F:endonuclease activity"/>
    <property type="evidence" value="ECO:0007669"/>
    <property type="project" value="UniProtKB-KW"/>
</dbReference>
<keyword evidence="2" id="KW-0255">Endonuclease</keyword>